<gene>
    <name evidence="2" type="ORF">EAG_03447</name>
</gene>
<organism evidence="3">
    <name type="scientific">Camponotus floridanus</name>
    <name type="common">Florida carpenter ant</name>
    <dbReference type="NCBI Taxonomy" id="104421"/>
    <lineage>
        <taxon>Eukaryota</taxon>
        <taxon>Metazoa</taxon>
        <taxon>Ecdysozoa</taxon>
        <taxon>Arthropoda</taxon>
        <taxon>Hexapoda</taxon>
        <taxon>Insecta</taxon>
        <taxon>Pterygota</taxon>
        <taxon>Neoptera</taxon>
        <taxon>Endopterygota</taxon>
        <taxon>Hymenoptera</taxon>
        <taxon>Apocrita</taxon>
        <taxon>Aculeata</taxon>
        <taxon>Formicoidea</taxon>
        <taxon>Formicidae</taxon>
        <taxon>Formicinae</taxon>
        <taxon>Camponotus</taxon>
    </lineage>
</organism>
<dbReference type="KEGG" id="cfo:105252462"/>
<reference evidence="2 3" key="1">
    <citation type="journal article" date="2010" name="Science">
        <title>Genomic comparison of the ants Camponotus floridanus and Harpegnathos saltator.</title>
        <authorList>
            <person name="Bonasio R."/>
            <person name="Zhang G."/>
            <person name="Ye C."/>
            <person name="Mutti N.S."/>
            <person name="Fang X."/>
            <person name="Qin N."/>
            <person name="Donahue G."/>
            <person name="Yang P."/>
            <person name="Li Q."/>
            <person name="Li C."/>
            <person name="Zhang P."/>
            <person name="Huang Z."/>
            <person name="Berger S.L."/>
            <person name="Reinberg D."/>
            <person name="Wang J."/>
            <person name="Liebig J."/>
        </authorList>
    </citation>
    <scope>NUCLEOTIDE SEQUENCE [LARGE SCALE GENOMIC DNA]</scope>
    <source>
        <strain evidence="3">C129</strain>
    </source>
</reference>
<keyword evidence="3" id="KW-1185">Reference proteome</keyword>
<evidence type="ECO:0000313" key="2">
    <source>
        <dbReference type="EMBL" id="EFN67089.1"/>
    </source>
</evidence>
<dbReference type="EMBL" id="GL439548">
    <property type="protein sequence ID" value="EFN67089.1"/>
    <property type="molecule type" value="Genomic_DNA"/>
</dbReference>
<dbReference type="Proteomes" id="UP000000311">
    <property type="component" value="Unassembled WGS sequence"/>
</dbReference>
<dbReference type="OMA" id="QLNKSMV"/>
<accession>E2AHI6</accession>
<dbReference type="InParanoid" id="E2AHI6"/>
<feature type="compositionally biased region" description="Polar residues" evidence="1">
    <location>
        <begin position="74"/>
        <end position="84"/>
    </location>
</feature>
<feature type="region of interest" description="Disordered" evidence="1">
    <location>
        <begin position="47"/>
        <end position="84"/>
    </location>
</feature>
<sequence length="260" mass="29257">MDSINDSVTKLNTQLNKSMVLMEDAVDIPSQNHKRKSITINTETQPLSATNSPAVKSRKSILKKSDKSFDEDSTNNGVAGINGSTEELNNVTSQRLSSSISVSPRPRTLQEITEKEMLEEENICCTFSLEDISDNEDIWIMDLPRSIDPQELCGQMISLEDKSKFKIKDERYCMVAQNTSYNVTCVFNSEKTSHMYKTVNIKPAGVLSIRKKLSGAPDIKPVSVENFGVQFPNLKTRHPLFGVIRERKKKSRKHSLSKIN</sequence>
<dbReference type="OrthoDB" id="8197684at2759"/>
<name>E2AHI6_CAMFO</name>
<protein>
    <submittedName>
        <fullName evidence="2">Uncharacterized protein</fullName>
    </submittedName>
</protein>
<evidence type="ECO:0000313" key="3">
    <source>
        <dbReference type="Proteomes" id="UP000000311"/>
    </source>
</evidence>
<dbReference type="AlphaFoldDB" id="E2AHI6"/>
<evidence type="ECO:0000256" key="1">
    <source>
        <dbReference type="SAM" id="MobiDB-lite"/>
    </source>
</evidence>
<proteinExistence type="predicted"/>